<protein>
    <submittedName>
        <fullName evidence="1">Uncharacterized protein</fullName>
    </submittedName>
</protein>
<proteinExistence type="predicted"/>
<reference evidence="1 2" key="1">
    <citation type="submission" date="2018-06" db="EMBL/GenBank/DDBJ databases">
        <authorList>
            <consortium name="Pathogen Informatics"/>
            <person name="Doyle S."/>
        </authorList>
    </citation>
    <scope>NUCLEOTIDE SEQUENCE [LARGE SCALE GENOMIC DNA]</scope>
    <source>
        <strain evidence="1 2">NCTC13832</strain>
    </source>
</reference>
<dbReference type="EMBL" id="UHDT01000001">
    <property type="protein sequence ID" value="SUM57830.1"/>
    <property type="molecule type" value="Genomic_DNA"/>
</dbReference>
<dbReference type="Proteomes" id="UP000254100">
    <property type="component" value="Unassembled WGS sequence"/>
</dbReference>
<organism evidence="1 2">
    <name type="scientific">Staphylococcus microti</name>
    <dbReference type="NCBI Taxonomy" id="569857"/>
    <lineage>
        <taxon>Bacteria</taxon>
        <taxon>Bacillati</taxon>
        <taxon>Bacillota</taxon>
        <taxon>Bacilli</taxon>
        <taxon>Bacillales</taxon>
        <taxon>Staphylococcaceae</taxon>
        <taxon>Staphylococcus</taxon>
    </lineage>
</organism>
<evidence type="ECO:0000313" key="1">
    <source>
        <dbReference type="EMBL" id="SUM57830.1"/>
    </source>
</evidence>
<evidence type="ECO:0000313" key="2">
    <source>
        <dbReference type="Proteomes" id="UP000254100"/>
    </source>
</evidence>
<sequence length="58" mass="7165">MIKLVKSKINLIEKERIDMLKSHRTNYETVKQRSLKHRAYENKSNLQKHVEKELFRHF</sequence>
<accession>A0A380GVS5</accession>
<dbReference type="AlphaFoldDB" id="A0A380GVS5"/>
<gene>
    <name evidence="1" type="ORF">NCTC13832_01523</name>
</gene>
<name>A0A380GVS5_9STAP</name>